<evidence type="ECO:0000313" key="3">
    <source>
        <dbReference type="Proteomes" id="UP000321570"/>
    </source>
</evidence>
<dbReference type="AlphaFoldDB" id="A0A564YF89"/>
<dbReference type="PROSITE" id="PS50994">
    <property type="entry name" value="INTEGRASE"/>
    <property type="match status" value="1"/>
</dbReference>
<dbReference type="GO" id="GO:0015074">
    <property type="term" value="P:DNA integration"/>
    <property type="evidence" value="ECO:0007669"/>
    <property type="project" value="InterPro"/>
</dbReference>
<dbReference type="InterPro" id="IPR001584">
    <property type="entry name" value="Integrase_cat-core"/>
</dbReference>
<dbReference type="SUPFAM" id="SSF53098">
    <property type="entry name" value="Ribonuclease H-like"/>
    <property type="match status" value="1"/>
</dbReference>
<dbReference type="PANTHER" id="PTHR38681">
    <property type="entry name" value="RETROVIRUS-RELATED POL POLYPROTEIN FROM TRANSPOSON 412-LIKE PROTEIN-RELATED"/>
    <property type="match status" value="1"/>
</dbReference>
<evidence type="ECO:0000259" key="1">
    <source>
        <dbReference type="PROSITE" id="PS50994"/>
    </source>
</evidence>
<reference evidence="2 3" key="1">
    <citation type="submission" date="2019-07" db="EMBL/GenBank/DDBJ databases">
        <authorList>
            <person name="Jastrzebski P J."/>
            <person name="Paukszto L."/>
            <person name="Jastrzebski P J."/>
        </authorList>
    </citation>
    <scope>NUCLEOTIDE SEQUENCE [LARGE SCALE GENOMIC DNA]</scope>
    <source>
        <strain evidence="2 3">WMS-il1</strain>
    </source>
</reference>
<sequence>MRDLAAETVAKIFIVRWIATFGVPSIITTDRGTQFEAQLFSELTNLLGANRIHTTAYHPQANGLVERFHRQLKAVLTAHCTPEKWREAPPLVLLDNQITIKDNPNCSAAERVFGVLLKLPGQFLSPFKDSFWPNPVNYVERLNPNIQNLQTLPTRCLQSHFHSHDDIRKPLQPIYDGPLPIFQ</sequence>
<gene>
    <name evidence="2" type="ORF">WMSIL1_LOCUS5844</name>
</gene>
<dbReference type="InterPro" id="IPR012337">
    <property type="entry name" value="RNaseH-like_sf"/>
</dbReference>
<dbReference type="InterPro" id="IPR036397">
    <property type="entry name" value="RNaseH_sf"/>
</dbReference>
<evidence type="ECO:0000313" key="2">
    <source>
        <dbReference type="EMBL" id="VUZ45942.1"/>
    </source>
</evidence>
<protein>
    <recommendedName>
        <fullName evidence="1">Integrase catalytic domain-containing protein</fullName>
    </recommendedName>
</protein>
<organism evidence="2 3">
    <name type="scientific">Hymenolepis diminuta</name>
    <name type="common">Rat tapeworm</name>
    <dbReference type="NCBI Taxonomy" id="6216"/>
    <lineage>
        <taxon>Eukaryota</taxon>
        <taxon>Metazoa</taxon>
        <taxon>Spiralia</taxon>
        <taxon>Lophotrochozoa</taxon>
        <taxon>Platyhelminthes</taxon>
        <taxon>Cestoda</taxon>
        <taxon>Eucestoda</taxon>
        <taxon>Cyclophyllidea</taxon>
        <taxon>Hymenolepididae</taxon>
        <taxon>Hymenolepis</taxon>
    </lineage>
</organism>
<accession>A0A564YF89</accession>
<dbReference type="PANTHER" id="PTHR38681:SF1">
    <property type="entry name" value="RETROVIRUS-RELATED POL POLYPROTEIN FROM TRANSPOSON 412-LIKE PROTEIN"/>
    <property type="match status" value="1"/>
</dbReference>
<name>A0A564YF89_HYMDI</name>
<dbReference type="Gene3D" id="3.30.420.10">
    <property type="entry name" value="Ribonuclease H-like superfamily/Ribonuclease H"/>
    <property type="match status" value="1"/>
</dbReference>
<keyword evidence="3" id="KW-1185">Reference proteome</keyword>
<proteinExistence type="predicted"/>
<dbReference type="GO" id="GO:0003676">
    <property type="term" value="F:nucleic acid binding"/>
    <property type="evidence" value="ECO:0007669"/>
    <property type="project" value="InterPro"/>
</dbReference>
<dbReference type="Proteomes" id="UP000321570">
    <property type="component" value="Unassembled WGS sequence"/>
</dbReference>
<feature type="domain" description="Integrase catalytic" evidence="1">
    <location>
        <begin position="1"/>
        <end position="128"/>
    </location>
</feature>
<dbReference type="EMBL" id="CABIJS010000199">
    <property type="protein sequence ID" value="VUZ45942.1"/>
    <property type="molecule type" value="Genomic_DNA"/>
</dbReference>